<dbReference type="Pfam" id="PF17064">
    <property type="entry name" value="QVR"/>
    <property type="match status" value="1"/>
</dbReference>
<reference evidence="10 11" key="1">
    <citation type="journal article" date="2014" name="Nat. Commun.">
        <title>Molecular traces of alternative social organization in a termite genome.</title>
        <authorList>
            <person name="Terrapon N."/>
            <person name="Li C."/>
            <person name="Robertson H.M."/>
            <person name="Ji L."/>
            <person name="Meng X."/>
            <person name="Booth W."/>
            <person name="Chen Z."/>
            <person name="Childers C.P."/>
            <person name="Glastad K.M."/>
            <person name="Gokhale K."/>
            <person name="Gowin J."/>
            <person name="Gronenberg W."/>
            <person name="Hermansen R.A."/>
            <person name="Hu H."/>
            <person name="Hunt B.G."/>
            <person name="Huylmans A.K."/>
            <person name="Khalil S.M."/>
            <person name="Mitchell R.D."/>
            <person name="Munoz-Torres M.C."/>
            <person name="Mustard J.A."/>
            <person name="Pan H."/>
            <person name="Reese J.T."/>
            <person name="Scharf M.E."/>
            <person name="Sun F."/>
            <person name="Vogel H."/>
            <person name="Xiao J."/>
            <person name="Yang W."/>
            <person name="Yang Z."/>
            <person name="Yang Z."/>
            <person name="Zhou J."/>
            <person name="Zhu J."/>
            <person name="Brent C.S."/>
            <person name="Elsik C.G."/>
            <person name="Goodisman M.A."/>
            <person name="Liberles D.A."/>
            <person name="Roe R.M."/>
            <person name="Vargo E.L."/>
            <person name="Vilcinskas A."/>
            <person name="Wang J."/>
            <person name="Bornberg-Bauer E."/>
            <person name="Korb J."/>
            <person name="Zhang G."/>
            <person name="Liebig J."/>
        </authorList>
    </citation>
    <scope>NUCLEOTIDE SEQUENCE [LARGE SCALE GENOMIC DNA]</scope>
    <source>
        <tissue evidence="10">Whole organism</tissue>
    </source>
</reference>
<dbReference type="eggNOG" id="ENOG502S5PS">
    <property type="taxonomic scope" value="Eukaryota"/>
</dbReference>
<protein>
    <submittedName>
        <fullName evidence="10">Uncharacterized protein</fullName>
    </submittedName>
</protein>
<dbReference type="InParanoid" id="A0A067RDT4"/>
<organism evidence="10 11">
    <name type="scientific">Zootermopsis nevadensis</name>
    <name type="common">Dampwood termite</name>
    <dbReference type="NCBI Taxonomy" id="136037"/>
    <lineage>
        <taxon>Eukaryota</taxon>
        <taxon>Metazoa</taxon>
        <taxon>Ecdysozoa</taxon>
        <taxon>Arthropoda</taxon>
        <taxon>Hexapoda</taxon>
        <taxon>Insecta</taxon>
        <taxon>Pterygota</taxon>
        <taxon>Neoptera</taxon>
        <taxon>Polyneoptera</taxon>
        <taxon>Dictyoptera</taxon>
        <taxon>Blattodea</taxon>
        <taxon>Blattoidea</taxon>
        <taxon>Termitoidae</taxon>
        <taxon>Termopsidae</taxon>
        <taxon>Zootermopsis</taxon>
    </lineage>
</organism>
<evidence type="ECO:0000256" key="4">
    <source>
        <dbReference type="ARBA" id="ARBA00022729"/>
    </source>
</evidence>
<dbReference type="PANTHER" id="PTHR33562:SF14">
    <property type="entry name" value="PROTEIN QUIVER"/>
    <property type="match status" value="1"/>
</dbReference>
<evidence type="ECO:0000313" key="10">
    <source>
        <dbReference type="EMBL" id="KDR18175.1"/>
    </source>
</evidence>
<evidence type="ECO:0000256" key="2">
    <source>
        <dbReference type="ARBA" id="ARBA00022622"/>
    </source>
</evidence>
<keyword evidence="4" id="KW-0732">Signal</keyword>
<proteinExistence type="predicted"/>
<evidence type="ECO:0000256" key="9">
    <source>
        <dbReference type="SAM" id="Phobius"/>
    </source>
</evidence>
<dbReference type="OMA" id="VIRTCGF"/>
<dbReference type="InterPro" id="IPR050975">
    <property type="entry name" value="Sleep_regulator"/>
</dbReference>
<evidence type="ECO:0000256" key="1">
    <source>
        <dbReference type="ARBA" id="ARBA00004589"/>
    </source>
</evidence>
<dbReference type="PANTHER" id="PTHR33562">
    <property type="entry name" value="ATILLA, ISOFORM B-RELATED-RELATED"/>
    <property type="match status" value="1"/>
</dbReference>
<feature type="transmembrane region" description="Helical" evidence="9">
    <location>
        <begin position="107"/>
        <end position="124"/>
    </location>
</feature>
<dbReference type="FunCoup" id="A0A067RDT4">
    <property type="interactions" value="1"/>
</dbReference>
<evidence type="ECO:0000256" key="6">
    <source>
        <dbReference type="ARBA" id="ARBA00023136"/>
    </source>
</evidence>
<evidence type="ECO:0000256" key="5">
    <source>
        <dbReference type="ARBA" id="ARBA00022989"/>
    </source>
</evidence>
<keyword evidence="5 9" id="KW-1133">Transmembrane helix</keyword>
<keyword evidence="2" id="KW-0336">GPI-anchor</keyword>
<dbReference type="InterPro" id="IPR045860">
    <property type="entry name" value="Snake_toxin-like_sf"/>
</dbReference>
<comment type="subcellular location">
    <subcellularLocation>
        <location evidence="1">Membrane</location>
        <topology evidence="1">Lipid-anchor</topology>
        <topology evidence="1">GPI-anchor</topology>
    </subcellularLocation>
</comment>
<keyword evidence="3 9" id="KW-0812">Transmembrane</keyword>
<dbReference type="AlphaFoldDB" id="A0A067RDT4"/>
<feature type="non-terminal residue" evidence="10">
    <location>
        <position position="1"/>
    </location>
</feature>
<evidence type="ECO:0000313" key="11">
    <source>
        <dbReference type="Proteomes" id="UP000027135"/>
    </source>
</evidence>
<gene>
    <name evidence="10" type="ORF">L798_06925</name>
</gene>
<keyword evidence="7" id="KW-0325">Glycoprotein</keyword>
<dbReference type="SUPFAM" id="SSF57302">
    <property type="entry name" value="Snake toxin-like"/>
    <property type="match status" value="1"/>
</dbReference>
<keyword evidence="6 9" id="KW-0472">Membrane</keyword>
<dbReference type="GO" id="GO:0032222">
    <property type="term" value="P:regulation of synaptic transmission, cholinergic"/>
    <property type="evidence" value="ECO:0007669"/>
    <property type="project" value="InterPro"/>
</dbReference>
<keyword evidence="11" id="KW-1185">Reference proteome</keyword>
<dbReference type="InterPro" id="IPR031424">
    <property type="entry name" value="QVR-like"/>
</dbReference>
<evidence type="ECO:0000256" key="7">
    <source>
        <dbReference type="ARBA" id="ARBA00023180"/>
    </source>
</evidence>
<sequence>GLAIKCYECNSHNDSRCNLEPVPENLKKDCSEHVGGVKYTMCRKIVQNIDFEVNGNPPNVRVIRGCGWDESNYVGRCYQRSGFGGRQEVCSCVKDYCNGSMKMSTSLTLAVCTGLIVVLSRLLLF</sequence>
<dbReference type="Proteomes" id="UP000027135">
    <property type="component" value="Unassembled WGS sequence"/>
</dbReference>
<name>A0A067RDT4_ZOONE</name>
<dbReference type="GO" id="GO:0030431">
    <property type="term" value="P:sleep"/>
    <property type="evidence" value="ECO:0007669"/>
    <property type="project" value="InterPro"/>
</dbReference>
<dbReference type="EMBL" id="KK852699">
    <property type="protein sequence ID" value="KDR18175.1"/>
    <property type="molecule type" value="Genomic_DNA"/>
</dbReference>
<dbReference type="GO" id="GO:0098552">
    <property type="term" value="C:side of membrane"/>
    <property type="evidence" value="ECO:0007669"/>
    <property type="project" value="UniProtKB-KW"/>
</dbReference>
<accession>A0A067RDT4</accession>
<keyword evidence="8" id="KW-0449">Lipoprotein</keyword>
<evidence type="ECO:0000256" key="3">
    <source>
        <dbReference type="ARBA" id="ARBA00022692"/>
    </source>
</evidence>
<evidence type="ECO:0000256" key="8">
    <source>
        <dbReference type="ARBA" id="ARBA00023288"/>
    </source>
</evidence>